<protein>
    <submittedName>
        <fullName evidence="1">ErfK/YbiS/YcfS/YnhG family protein</fullName>
    </submittedName>
</protein>
<name>T0YRC1_9ZZZZ</name>
<reference evidence="1" key="1">
    <citation type="submission" date="2013-08" db="EMBL/GenBank/DDBJ databases">
        <authorList>
            <person name="Mendez C."/>
            <person name="Richter M."/>
            <person name="Ferrer M."/>
            <person name="Sanchez J."/>
        </authorList>
    </citation>
    <scope>NUCLEOTIDE SEQUENCE</scope>
</reference>
<comment type="caution">
    <text evidence="1">The sequence shown here is derived from an EMBL/GenBank/DDBJ whole genome shotgun (WGS) entry which is preliminary data.</text>
</comment>
<proteinExistence type="predicted"/>
<evidence type="ECO:0000313" key="1">
    <source>
        <dbReference type="EMBL" id="EQD38056.1"/>
    </source>
</evidence>
<sequence length="114" mass="12825">MIGPAGYRAPWLVAILALAGAHAALAQPVPNTCAIHYPSDAGIPWTCHRITRRDTVRGLFGSHWRDVLRFNRIDRRHIYPGVRIKIPLHLRQVADFTPMPARYPPAATDPKFIL</sequence>
<dbReference type="AlphaFoldDB" id="T0YRC1"/>
<gene>
    <name evidence="1" type="ORF">B1A_17250</name>
</gene>
<accession>T0YRC1</accession>
<reference evidence="1" key="2">
    <citation type="journal article" date="2014" name="ISME J.">
        <title>Microbial stratification in low pH oxic and suboxic macroscopic growths along an acid mine drainage.</title>
        <authorList>
            <person name="Mendez-Garcia C."/>
            <person name="Mesa V."/>
            <person name="Sprenger R.R."/>
            <person name="Richter M."/>
            <person name="Diez M.S."/>
            <person name="Solano J."/>
            <person name="Bargiela R."/>
            <person name="Golyshina O.V."/>
            <person name="Manteca A."/>
            <person name="Ramos J.L."/>
            <person name="Gallego J.R."/>
            <person name="Llorente I."/>
            <person name="Martins Dos Santos V.A."/>
            <person name="Jensen O.N."/>
            <person name="Pelaez A.I."/>
            <person name="Sanchez J."/>
            <person name="Ferrer M."/>
        </authorList>
    </citation>
    <scope>NUCLEOTIDE SEQUENCE</scope>
</reference>
<feature type="non-terminal residue" evidence="1">
    <location>
        <position position="114"/>
    </location>
</feature>
<dbReference type="EMBL" id="AUZX01012687">
    <property type="protein sequence ID" value="EQD38056.1"/>
    <property type="molecule type" value="Genomic_DNA"/>
</dbReference>
<organism evidence="1">
    <name type="scientific">mine drainage metagenome</name>
    <dbReference type="NCBI Taxonomy" id="410659"/>
    <lineage>
        <taxon>unclassified sequences</taxon>
        <taxon>metagenomes</taxon>
        <taxon>ecological metagenomes</taxon>
    </lineage>
</organism>